<keyword evidence="5" id="KW-0804">Transcription</keyword>
<keyword evidence="2" id="KW-0805">Transcription regulation</keyword>
<dbReference type="EMBL" id="BLPG01000001">
    <property type="protein sequence ID" value="GFJ86717.1"/>
    <property type="molecule type" value="Genomic_DNA"/>
</dbReference>
<dbReference type="Gene3D" id="1.10.10.10">
    <property type="entry name" value="Winged helix-like DNA-binding domain superfamily/Winged helix DNA-binding domain"/>
    <property type="match status" value="1"/>
</dbReference>
<comment type="similarity">
    <text evidence="1">Belongs to the sigma-70 factor family. ECF subfamily.</text>
</comment>
<evidence type="ECO:0000256" key="4">
    <source>
        <dbReference type="ARBA" id="ARBA00023125"/>
    </source>
</evidence>
<dbReference type="PANTHER" id="PTHR43133:SF62">
    <property type="entry name" value="RNA POLYMERASE SIGMA FACTOR SIGZ"/>
    <property type="match status" value="1"/>
</dbReference>
<keyword evidence="4" id="KW-0238">DNA-binding</keyword>
<dbReference type="InterPro" id="IPR039425">
    <property type="entry name" value="RNA_pol_sigma-70-like"/>
</dbReference>
<evidence type="ECO:0000256" key="2">
    <source>
        <dbReference type="ARBA" id="ARBA00023015"/>
    </source>
</evidence>
<sequence>MSTRMPPEAASVREQTPARVDRPDDVAAATRVRFRDGDPEALGEVYDRYGRAVWAVAMTVTRADHLAQEAAQETFIRAWKAASTYDPERDLGPWLLSIARFTALDLLRRELRPTRGGHEAEQDAVVESPGIDRAWLAWAVQEALGRLSPDEREIIRLSFYEDLTHTQIAERLDLPLGTVKSRSHRVYRRLAELLAHVRDNPDPDAVNRKGPSDRTTKKASDADDTVRRGR</sequence>
<reference evidence="9 10" key="2">
    <citation type="submission" date="2020-03" db="EMBL/GenBank/DDBJ databases">
        <authorList>
            <person name="Ichikawa N."/>
            <person name="Kimura A."/>
            <person name="Kitahashi Y."/>
            <person name="Uohara A."/>
        </authorList>
    </citation>
    <scope>NUCLEOTIDE SEQUENCE [LARGE SCALE GENOMIC DNA]</scope>
    <source>
        <strain evidence="9 10">NBRC 108638</strain>
    </source>
</reference>
<dbReference type="NCBIfam" id="TIGR02937">
    <property type="entry name" value="sigma70-ECF"/>
    <property type="match status" value="1"/>
</dbReference>
<dbReference type="Pfam" id="PF04545">
    <property type="entry name" value="Sigma70_r4"/>
    <property type="match status" value="1"/>
</dbReference>
<dbReference type="GO" id="GO:0016987">
    <property type="term" value="F:sigma factor activity"/>
    <property type="evidence" value="ECO:0007669"/>
    <property type="project" value="UniProtKB-KW"/>
</dbReference>
<comment type="caution">
    <text evidence="9">The sequence shown here is derived from an EMBL/GenBank/DDBJ whole genome shotgun (WGS) entry which is preliminary data.</text>
</comment>
<evidence type="ECO:0000313" key="9">
    <source>
        <dbReference type="EMBL" id="GFJ86717.1"/>
    </source>
</evidence>
<dbReference type="InterPro" id="IPR013324">
    <property type="entry name" value="RNA_pol_sigma_r3/r4-like"/>
</dbReference>
<keyword evidence="10" id="KW-1185">Reference proteome</keyword>
<evidence type="ECO:0000256" key="6">
    <source>
        <dbReference type="SAM" id="MobiDB-lite"/>
    </source>
</evidence>
<name>A0A6V8KY02_9ACTN</name>
<dbReference type="SUPFAM" id="SSF88946">
    <property type="entry name" value="Sigma2 domain of RNA polymerase sigma factors"/>
    <property type="match status" value="1"/>
</dbReference>
<evidence type="ECO:0008006" key="11">
    <source>
        <dbReference type="Google" id="ProtNLM"/>
    </source>
</evidence>
<evidence type="ECO:0000259" key="7">
    <source>
        <dbReference type="Pfam" id="PF04542"/>
    </source>
</evidence>
<dbReference type="PANTHER" id="PTHR43133">
    <property type="entry name" value="RNA POLYMERASE ECF-TYPE SIGMA FACTO"/>
    <property type="match status" value="1"/>
</dbReference>
<evidence type="ECO:0000256" key="3">
    <source>
        <dbReference type="ARBA" id="ARBA00023082"/>
    </source>
</evidence>
<proteinExistence type="inferred from homology"/>
<dbReference type="InterPro" id="IPR013325">
    <property type="entry name" value="RNA_pol_sigma_r2"/>
</dbReference>
<feature type="domain" description="RNA polymerase sigma-70 region 2" evidence="7">
    <location>
        <begin position="46"/>
        <end position="110"/>
    </location>
</feature>
<keyword evidence="3" id="KW-0731">Sigma factor</keyword>
<evidence type="ECO:0000256" key="5">
    <source>
        <dbReference type="ARBA" id="ARBA00023163"/>
    </source>
</evidence>
<reference evidence="9 10" key="1">
    <citation type="submission" date="2020-03" db="EMBL/GenBank/DDBJ databases">
        <title>Whole genome shotgun sequence of Phytohabitans rumicis NBRC 108638.</title>
        <authorList>
            <person name="Komaki H."/>
            <person name="Tamura T."/>
        </authorList>
    </citation>
    <scope>NUCLEOTIDE SEQUENCE [LARGE SCALE GENOMIC DNA]</scope>
    <source>
        <strain evidence="9 10">NBRC 108638</strain>
    </source>
</reference>
<feature type="domain" description="RNA polymerase sigma-70 region 4" evidence="8">
    <location>
        <begin position="143"/>
        <end position="190"/>
    </location>
</feature>
<dbReference type="InterPro" id="IPR014284">
    <property type="entry name" value="RNA_pol_sigma-70_dom"/>
</dbReference>
<dbReference type="CDD" id="cd06171">
    <property type="entry name" value="Sigma70_r4"/>
    <property type="match status" value="1"/>
</dbReference>
<gene>
    <name evidence="9" type="ORF">Prum_003590</name>
</gene>
<dbReference type="AlphaFoldDB" id="A0A6V8KY02"/>
<dbReference type="Pfam" id="PF04542">
    <property type="entry name" value="Sigma70_r2"/>
    <property type="match status" value="1"/>
</dbReference>
<evidence type="ECO:0000313" key="10">
    <source>
        <dbReference type="Proteomes" id="UP000482960"/>
    </source>
</evidence>
<feature type="region of interest" description="Disordered" evidence="6">
    <location>
        <begin position="198"/>
        <end position="230"/>
    </location>
</feature>
<dbReference type="GO" id="GO:0003677">
    <property type="term" value="F:DNA binding"/>
    <property type="evidence" value="ECO:0007669"/>
    <property type="project" value="UniProtKB-KW"/>
</dbReference>
<evidence type="ECO:0000259" key="8">
    <source>
        <dbReference type="Pfam" id="PF04545"/>
    </source>
</evidence>
<dbReference type="InterPro" id="IPR036388">
    <property type="entry name" value="WH-like_DNA-bd_sf"/>
</dbReference>
<accession>A0A6V8KY02</accession>
<dbReference type="RefSeq" id="WP_173073352.1">
    <property type="nucleotide sequence ID" value="NZ_BAABJB010000056.1"/>
</dbReference>
<dbReference type="InterPro" id="IPR007627">
    <property type="entry name" value="RNA_pol_sigma70_r2"/>
</dbReference>
<dbReference type="SUPFAM" id="SSF88659">
    <property type="entry name" value="Sigma3 and sigma4 domains of RNA polymerase sigma factors"/>
    <property type="match status" value="1"/>
</dbReference>
<organism evidence="9 10">
    <name type="scientific">Phytohabitans rumicis</name>
    <dbReference type="NCBI Taxonomy" id="1076125"/>
    <lineage>
        <taxon>Bacteria</taxon>
        <taxon>Bacillati</taxon>
        <taxon>Actinomycetota</taxon>
        <taxon>Actinomycetes</taxon>
        <taxon>Micromonosporales</taxon>
        <taxon>Micromonosporaceae</taxon>
    </lineage>
</organism>
<dbReference type="Proteomes" id="UP000482960">
    <property type="component" value="Unassembled WGS sequence"/>
</dbReference>
<dbReference type="InterPro" id="IPR007630">
    <property type="entry name" value="RNA_pol_sigma70_r4"/>
</dbReference>
<protein>
    <recommendedName>
        <fullName evidence="11">RNA polymerase sigma factor</fullName>
    </recommendedName>
</protein>
<dbReference type="GO" id="GO:0006352">
    <property type="term" value="P:DNA-templated transcription initiation"/>
    <property type="evidence" value="ECO:0007669"/>
    <property type="project" value="InterPro"/>
</dbReference>
<feature type="region of interest" description="Disordered" evidence="6">
    <location>
        <begin position="1"/>
        <end position="25"/>
    </location>
</feature>
<dbReference type="Gene3D" id="1.10.1740.10">
    <property type="match status" value="1"/>
</dbReference>
<evidence type="ECO:0000256" key="1">
    <source>
        <dbReference type="ARBA" id="ARBA00010641"/>
    </source>
</evidence>